<name>A0AAV5MX39_9ROSI</name>
<organism evidence="1 2">
    <name type="scientific">Rubroshorea leprosula</name>
    <dbReference type="NCBI Taxonomy" id="152421"/>
    <lineage>
        <taxon>Eukaryota</taxon>
        <taxon>Viridiplantae</taxon>
        <taxon>Streptophyta</taxon>
        <taxon>Embryophyta</taxon>
        <taxon>Tracheophyta</taxon>
        <taxon>Spermatophyta</taxon>
        <taxon>Magnoliopsida</taxon>
        <taxon>eudicotyledons</taxon>
        <taxon>Gunneridae</taxon>
        <taxon>Pentapetalae</taxon>
        <taxon>rosids</taxon>
        <taxon>malvids</taxon>
        <taxon>Malvales</taxon>
        <taxon>Dipterocarpaceae</taxon>
        <taxon>Rubroshorea</taxon>
    </lineage>
</organism>
<dbReference type="AlphaFoldDB" id="A0AAV5MX39"/>
<evidence type="ECO:0000313" key="2">
    <source>
        <dbReference type="Proteomes" id="UP001054252"/>
    </source>
</evidence>
<comment type="caution">
    <text evidence="1">The sequence shown here is derived from an EMBL/GenBank/DDBJ whole genome shotgun (WGS) entry which is preliminary data.</text>
</comment>
<keyword evidence="2" id="KW-1185">Reference proteome</keyword>
<accession>A0AAV5MX39</accession>
<evidence type="ECO:0000313" key="1">
    <source>
        <dbReference type="EMBL" id="GKV54050.1"/>
    </source>
</evidence>
<protein>
    <submittedName>
        <fullName evidence="1">Uncharacterized protein</fullName>
    </submittedName>
</protein>
<gene>
    <name evidence="1" type="ORF">SLEP1_g60560</name>
</gene>
<dbReference type="Proteomes" id="UP001054252">
    <property type="component" value="Unassembled WGS sequence"/>
</dbReference>
<sequence>MRQALQGIHKGYPTKGQTATLPGYPKVYPIDRCSQGLRCYYDNIMLYGSSDIPFYMDNCGNSRANTCIKTSTPVLASGRATCHPGLCGRGVFIRPRPMFLIHPGHSLNTASWFTLTGVGLDVRPGSGDLSITFGYYDFWYGYAPTMVVTGNGESGFDSGEGA</sequence>
<proteinExistence type="predicted"/>
<dbReference type="EMBL" id="BPVZ01002913">
    <property type="protein sequence ID" value="GKV54050.1"/>
    <property type="molecule type" value="Genomic_DNA"/>
</dbReference>
<reference evidence="1 2" key="1">
    <citation type="journal article" date="2021" name="Commun. Biol.">
        <title>The genome of Shorea leprosula (Dipterocarpaceae) highlights the ecological relevance of drought in aseasonal tropical rainforests.</title>
        <authorList>
            <person name="Ng K.K.S."/>
            <person name="Kobayashi M.J."/>
            <person name="Fawcett J.A."/>
            <person name="Hatakeyama M."/>
            <person name="Paape T."/>
            <person name="Ng C.H."/>
            <person name="Ang C.C."/>
            <person name="Tnah L.H."/>
            <person name="Lee C.T."/>
            <person name="Nishiyama T."/>
            <person name="Sese J."/>
            <person name="O'Brien M.J."/>
            <person name="Copetti D."/>
            <person name="Mohd Noor M.I."/>
            <person name="Ong R.C."/>
            <person name="Putra M."/>
            <person name="Sireger I.Z."/>
            <person name="Indrioko S."/>
            <person name="Kosugi Y."/>
            <person name="Izuno A."/>
            <person name="Isagi Y."/>
            <person name="Lee S.L."/>
            <person name="Shimizu K.K."/>
        </authorList>
    </citation>
    <scope>NUCLEOTIDE SEQUENCE [LARGE SCALE GENOMIC DNA]</scope>
    <source>
        <strain evidence="1">214</strain>
    </source>
</reference>